<evidence type="ECO:0000259" key="2">
    <source>
        <dbReference type="Pfam" id="PF01841"/>
    </source>
</evidence>
<feature type="signal peptide" evidence="1">
    <location>
        <begin position="1"/>
        <end position="26"/>
    </location>
</feature>
<feature type="domain" description="DUF3857" evidence="3">
    <location>
        <begin position="65"/>
        <end position="227"/>
    </location>
</feature>
<evidence type="ECO:0000313" key="5">
    <source>
        <dbReference type="Proteomes" id="UP000503278"/>
    </source>
</evidence>
<proteinExistence type="predicted"/>
<sequence>MKIKNKVHGLVYTLAILLLLSGATHAQDKSISKELYQATGIPDCLKQDAHAVIRYTINEVTVLAPGKTVTKHHSLVTVLDEKGDSNGTLVLGYDKKFRSVNSMQMLVYDAEGKLLKKYNKSDAYDGSATDGVSIVTDARFLGIRHEISTYPTTIEVIYETSTNSYLDLSEWQIQPKETAVQNSVYKITVNSNAGFRYKNKNTSLIPQKQLVDGMDVYTWQVNNLKAVNTEDDVPAWRVTPRITFATNGFSYDGLPGDISSWQNYGKWYQKLNADVCTLSPQREAEVKQMVANLKTDQEKARFLYSYLQQNVRYVSVQLGIGGLKPFSATFVDQKKYGDCKALVNYMYAMLKAAGIRSHYAIVNAGTNEEPADPSFPADPFNHIILCVPFKGDTTWLECTSNTQPYGKLGTFTENRNALLITENGGQLVNTPRSTANDNQFNSQVHLTLDADGGAKAQVKILSTGEYRNLFVAGFPELNQEKQKEYLIRAYNFKQPTEFNFKQSADSAGVKEVDIDVDYDSFCDVSASNKKFYRPYVFDLWRLTLPPVDKRKADYYFDHPMQKTCTTVIDLPAGFEAESVPADVKLKFSYGNYEASYKYDAVKNEVISTVKFLLNQHVIPAARYTEMQQYMDNIARAQGKKLIIHRKAV</sequence>
<dbReference type="Gene3D" id="2.60.120.1130">
    <property type="match status" value="1"/>
</dbReference>
<organism evidence="4 5">
    <name type="scientific">Mucilaginibacter robiniae</name>
    <dbReference type="NCBI Taxonomy" id="2728022"/>
    <lineage>
        <taxon>Bacteria</taxon>
        <taxon>Pseudomonadati</taxon>
        <taxon>Bacteroidota</taxon>
        <taxon>Sphingobacteriia</taxon>
        <taxon>Sphingobacteriales</taxon>
        <taxon>Sphingobacteriaceae</taxon>
        <taxon>Mucilaginibacter</taxon>
    </lineage>
</organism>
<evidence type="ECO:0000256" key="1">
    <source>
        <dbReference type="SAM" id="SignalP"/>
    </source>
</evidence>
<dbReference type="EMBL" id="CP051682">
    <property type="protein sequence ID" value="QJD96463.1"/>
    <property type="molecule type" value="Genomic_DNA"/>
</dbReference>
<evidence type="ECO:0000259" key="3">
    <source>
        <dbReference type="Pfam" id="PF12969"/>
    </source>
</evidence>
<feature type="domain" description="Transglutaminase-like" evidence="2">
    <location>
        <begin position="287"/>
        <end position="375"/>
    </location>
</feature>
<dbReference type="Gene3D" id="3.10.620.30">
    <property type="match status" value="1"/>
</dbReference>
<gene>
    <name evidence="4" type="ORF">HH214_11560</name>
</gene>
<dbReference type="InterPro" id="IPR002931">
    <property type="entry name" value="Transglutaminase-like"/>
</dbReference>
<evidence type="ECO:0000313" key="4">
    <source>
        <dbReference type="EMBL" id="QJD96463.1"/>
    </source>
</evidence>
<accession>A0A7L5E6J8</accession>
<dbReference type="Gene3D" id="2.60.40.3140">
    <property type="match status" value="1"/>
</dbReference>
<keyword evidence="5" id="KW-1185">Reference proteome</keyword>
<reference evidence="4 5" key="1">
    <citation type="submission" date="2020-04" db="EMBL/GenBank/DDBJ databases">
        <title>Genome sequencing of novel species.</title>
        <authorList>
            <person name="Heo J."/>
            <person name="Kim S.-J."/>
            <person name="Kim J.-S."/>
            <person name="Hong S.-B."/>
            <person name="Kwon S.-W."/>
        </authorList>
    </citation>
    <scope>NUCLEOTIDE SEQUENCE [LARGE SCALE GENOMIC DNA]</scope>
    <source>
        <strain evidence="4 5">F39-2</strain>
    </source>
</reference>
<dbReference type="Pfam" id="PF01841">
    <property type="entry name" value="Transglut_core"/>
    <property type="match status" value="1"/>
</dbReference>
<dbReference type="KEGG" id="mrob:HH214_11560"/>
<dbReference type="InterPro" id="IPR024618">
    <property type="entry name" value="DUF3857"/>
</dbReference>
<name>A0A7L5E6J8_9SPHI</name>
<dbReference type="InterPro" id="IPR038765">
    <property type="entry name" value="Papain-like_cys_pep_sf"/>
</dbReference>
<keyword evidence="1" id="KW-0732">Signal</keyword>
<dbReference type="Proteomes" id="UP000503278">
    <property type="component" value="Chromosome"/>
</dbReference>
<dbReference type="SUPFAM" id="SSF54001">
    <property type="entry name" value="Cysteine proteinases"/>
    <property type="match status" value="1"/>
</dbReference>
<protein>
    <submittedName>
        <fullName evidence="4">DUF3857 domain-containing protein</fullName>
    </submittedName>
</protein>
<dbReference type="Pfam" id="PF12969">
    <property type="entry name" value="DUF3857"/>
    <property type="match status" value="1"/>
</dbReference>
<dbReference type="RefSeq" id="WP_169607811.1">
    <property type="nucleotide sequence ID" value="NZ_CP051682.1"/>
</dbReference>
<feature type="chain" id="PRO_5029455593" evidence="1">
    <location>
        <begin position="27"/>
        <end position="648"/>
    </location>
</feature>
<dbReference type="AlphaFoldDB" id="A0A7L5E6J8"/>